<feature type="compositionally biased region" description="Basic residues" evidence="1">
    <location>
        <begin position="26"/>
        <end position="35"/>
    </location>
</feature>
<feature type="compositionally biased region" description="Polar residues" evidence="1">
    <location>
        <begin position="1"/>
        <end position="13"/>
    </location>
</feature>
<accession>A0AAX4I0V5</accession>
<evidence type="ECO:0000313" key="2">
    <source>
        <dbReference type="EMBL" id="WQF76844.1"/>
    </source>
</evidence>
<keyword evidence="3" id="KW-1185">Reference proteome</keyword>
<evidence type="ECO:0000256" key="1">
    <source>
        <dbReference type="SAM" id="MobiDB-lite"/>
    </source>
</evidence>
<dbReference type="GeneID" id="87938361"/>
<protein>
    <submittedName>
        <fullName evidence="2">Uncharacterized protein</fullName>
    </submittedName>
</protein>
<evidence type="ECO:0000313" key="3">
    <source>
        <dbReference type="Proteomes" id="UP001322277"/>
    </source>
</evidence>
<proteinExistence type="predicted"/>
<organism evidence="2 3">
    <name type="scientific">Colletotrichum destructivum</name>
    <dbReference type="NCBI Taxonomy" id="34406"/>
    <lineage>
        <taxon>Eukaryota</taxon>
        <taxon>Fungi</taxon>
        <taxon>Dikarya</taxon>
        <taxon>Ascomycota</taxon>
        <taxon>Pezizomycotina</taxon>
        <taxon>Sordariomycetes</taxon>
        <taxon>Hypocreomycetidae</taxon>
        <taxon>Glomerellales</taxon>
        <taxon>Glomerellaceae</taxon>
        <taxon>Colletotrichum</taxon>
        <taxon>Colletotrichum destructivum species complex</taxon>
    </lineage>
</organism>
<dbReference type="EMBL" id="CP137305">
    <property type="protein sequence ID" value="WQF76844.1"/>
    <property type="molecule type" value="Genomic_DNA"/>
</dbReference>
<sequence length="105" mass="11317">MTPCQGTVQQQTIEKGDKGQPPPSRKSQRTARGKGSRADQFCIHRNSDGRNIPAVAIEYKVPHKLGCNEVVTVLASVIQPERDVINKDGETFAFASKALAAAVVT</sequence>
<name>A0AAX4I0V5_9PEZI</name>
<feature type="region of interest" description="Disordered" evidence="1">
    <location>
        <begin position="1"/>
        <end position="40"/>
    </location>
</feature>
<dbReference type="KEGG" id="cdet:87938361"/>
<dbReference type="AlphaFoldDB" id="A0AAX4I0V5"/>
<gene>
    <name evidence="2" type="ORF">CDEST_01858</name>
</gene>
<dbReference type="Proteomes" id="UP001322277">
    <property type="component" value="Chromosome 1"/>
</dbReference>
<reference evidence="3" key="1">
    <citation type="journal article" date="2023" name="bioRxiv">
        <title>Complete genome of the Medicago anthracnose fungus, Colletotrichum destructivum, reveals a mini-chromosome-like region within a core chromosome.</title>
        <authorList>
            <person name="Lapalu N."/>
            <person name="Simon A."/>
            <person name="Lu A."/>
            <person name="Plaumann P.-L."/>
            <person name="Amselem J."/>
            <person name="Pigne S."/>
            <person name="Auger A."/>
            <person name="Koch C."/>
            <person name="Dallery J.-F."/>
            <person name="O'Connell R.J."/>
        </authorList>
    </citation>
    <scope>NUCLEOTIDE SEQUENCE [LARGE SCALE GENOMIC DNA]</scope>
    <source>
        <strain evidence="3">CBS 520.97</strain>
    </source>
</reference>
<dbReference type="RefSeq" id="XP_062774068.1">
    <property type="nucleotide sequence ID" value="XM_062918017.1"/>
</dbReference>